<evidence type="ECO:0000313" key="2">
    <source>
        <dbReference type="Proteomes" id="UP000199125"/>
    </source>
</evidence>
<proteinExistence type="predicted"/>
<keyword evidence="2" id="KW-1185">Reference proteome</keyword>
<reference evidence="2" key="1">
    <citation type="submission" date="2016-10" db="EMBL/GenBank/DDBJ databases">
        <authorList>
            <person name="Varghese N."/>
            <person name="Submissions S."/>
        </authorList>
    </citation>
    <scope>NUCLEOTIDE SEQUENCE [LARGE SCALE GENOMIC DNA]</scope>
    <source>
        <strain evidence="2">DSM 11593</strain>
    </source>
</reference>
<dbReference type="STRING" id="65735.SAMN04488075_2448"/>
<dbReference type="AlphaFoldDB" id="A0A1H6MXV0"/>
<evidence type="ECO:0000313" key="1">
    <source>
        <dbReference type="EMBL" id="SEI04669.1"/>
    </source>
</evidence>
<name>A0A1H6MXV0_9RHOB</name>
<accession>A0A1H6MXV0</accession>
<dbReference type="RefSeq" id="WP_245728815.1">
    <property type="nucleotide sequence ID" value="NZ_FNXG01000004.1"/>
</dbReference>
<dbReference type="Gene3D" id="3.40.50.1110">
    <property type="entry name" value="SGNH hydrolase"/>
    <property type="match status" value="1"/>
</dbReference>
<organism evidence="1 2">
    <name type="scientific">Paracoccus alkenifer</name>
    <dbReference type="NCBI Taxonomy" id="65735"/>
    <lineage>
        <taxon>Bacteria</taxon>
        <taxon>Pseudomonadati</taxon>
        <taxon>Pseudomonadota</taxon>
        <taxon>Alphaproteobacteria</taxon>
        <taxon>Rhodobacterales</taxon>
        <taxon>Paracoccaceae</taxon>
        <taxon>Paracoccus</taxon>
    </lineage>
</organism>
<gene>
    <name evidence="1" type="ORF">SAMN04488075_2448</name>
</gene>
<sequence length="982" mass="109057">MRIYEKLSAAWGMVLVLVLGLAMALPGAAAAQQMQDRKVYVFGNSLVHHLTDSDDTTVPHWLNRIAQAAGNRLALDGSWGFLRNFVSDLPARPGWSFREVRSVMGGGASFRSAGFDTVVITPANFIQYNAPDQPYDGENPDRTSPLEATGKLIGWIEAQSPDARILIYEGWALMVGEVGRFPPDARELRNYHLHNLGSYHQWFQDYVRSLRTQFPERDIGMIPVASVLARLYTETDLVPLGASDLYQDDAPHGTATKYFLASLVSYASIYDEAPPGAMNLPDNIHPAVRQNYTQIAEFIWNATREDAQLRTQARTEPDAAVAEMPAPVRGAGAEPVDPVAAAPALPVDAAPVSDPALAMGLNGIADYSVQYPFLDVMKTARPWTGHLPGQWGGFEIDRLAEEGYLDEHGWPLRIPREVGRLETLILTDLPPEATSLAGRYVLTYEGEGRIEVSGRATNMRYGPKEIRFDFTPGEGFVSIKLKHTDPGDLGNHIRNIRVVREDHLDLVRLGEVFNPAWVTHVQDLRVLRMLDWGITNQTFQQDIADRPRPGDFSYAWRGVPVEVMVDLVNQVGADPWFTIPHMANDAYVRRYAELVLERLDPRLNVYVEYSNELWNFIFPQTHWAAEQAKLRWGEDATGDAWMQFAGMRAAQVMRIWTEVFDHQPPGRLIRVASVHTAWPGLEEALLQAPLWQAESPGNRPPAEFFDAYAVTGYFGQEMGTDEFAPQILEWLGAGQAVAVREVAHALREGSLKDLLGNLFPYHAAVAARHDMQMIMYEGGTHVVGLDGWTDNQHLTDFFTSFNYSPEMAALYTDLLDGWHAAGGTLFNAFVDVGWPSRWGSWGHLRHLDDMNPRWQVLMDYNARHQVDWESRAPGTFSHGVIRRAGDEGGRIEAEHPHDILLGGPGDDVLVATGCCVRIHGGGGRNTAVLQGAPDEYELLWRGDVLLAKGPEGGEITLADVQRLEFASAPGVVVEPVPPAPAQ</sequence>
<dbReference type="InterPro" id="IPR036514">
    <property type="entry name" value="SGNH_hydro_sf"/>
</dbReference>
<dbReference type="EMBL" id="FNXG01000004">
    <property type="protein sequence ID" value="SEI04669.1"/>
    <property type="molecule type" value="Genomic_DNA"/>
</dbReference>
<dbReference type="GO" id="GO:0016788">
    <property type="term" value="F:hydrolase activity, acting on ester bonds"/>
    <property type="evidence" value="ECO:0007669"/>
    <property type="project" value="UniProtKB-ARBA"/>
</dbReference>
<protein>
    <submittedName>
        <fullName evidence="1">Uncharacterized protein</fullName>
    </submittedName>
</protein>
<dbReference type="Proteomes" id="UP000199125">
    <property type="component" value="Unassembled WGS sequence"/>
</dbReference>